<evidence type="ECO:0000313" key="2">
    <source>
        <dbReference type="EMBL" id="CAD7695999.1"/>
    </source>
</evidence>
<protein>
    <recommendedName>
        <fullName evidence="1">Large ribosomal subunit protein mL59 domain-containing protein</fullName>
    </recommendedName>
</protein>
<organism evidence="2 3">
    <name type="scientific">Ostreobium quekettii</name>
    <dbReference type="NCBI Taxonomy" id="121088"/>
    <lineage>
        <taxon>Eukaryota</taxon>
        <taxon>Viridiplantae</taxon>
        <taxon>Chlorophyta</taxon>
        <taxon>core chlorophytes</taxon>
        <taxon>Ulvophyceae</taxon>
        <taxon>TCBD clade</taxon>
        <taxon>Bryopsidales</taxon>
        <taxon>Ostreobineae</taxon>
        <taxon>Ostreobiaceae</taxon>
        <taxon>Ostreobium</taxon>
    </lineage>
</organism>
<dbReference type="OrthoDB" id="18529at2759"/>
<dbReference type="EMBL" id="CAJHUC010000419">
    <property type="protein sequence ID" value="CAD7695999.1"/>
    <property type="molecule type" value="Genomic_DNA"/>
</dbReference>
<accession>A0A8S1IMT8</accession>
<dbReference type="AlphaFoldDB" id="A0A8S1IMT8"/>
<reference evidence="2" key="1">
    <citation type="submission" date="2020-12" db="EMBL/GenBank/DDBJ databases">
        <authorList>
            <person name="Iha C."/>
        </authorList>
    </citation>
    <scope>NUCLEOTIDE SEQUENCE</scope>
</reference>
<dbReference type="Gene3D" id="6.10.280.120">
    <property type="entry name" value="Growth arrest and DNA-damage-inducible proteins-interacting protein 1"/>
    <property type="match status" value="1"/>
</dbReference>
<gene>
    <name evidence="2" type="ORF">OSTQU699_LOCUS1360</name>
</gene>
<dbReference type="PANTHER" id="PTHR36781:SF1">
    <property type="entry name" value="OS05G0114600 PROTEIN"/>
    <property type="match status" value="1"/>
</dbReference>
<dbReference type="PANTHER" id="PTHR36781">
    <property type="entry name" value="OS05G0114600 PROTEIN"/>
    <property type="match status" value="1"/>
</dbReference>
<feature type="domain" description="Large ribosomal subunit protein mL59" evidence="1">
    <location>
        <begin position="22"/>
        <end position="101"/>
    </location>
</feature>
<evidence type="ECO:0000313" key="3">
    <source>
        <dbReference type="Proteomes" id="UP000708148"/>
    </source>
</evidence>
<dbReference type="Proteomes" id="UP000708148">
    <property type="component" value="Unassembled WGS sequence"/>
</dbReference>
<keyword evidence="3" id="KW-1185">Reference proteome</keyword>
<evidence type="ECO:0000259" key="1">
    <source>
        <dbReference type="Pfam" id="PF18126"/>
    </source>
</evidence>
<dbReference type="InterPro" id="IPR040922">
    <property type="entry name" value="Ribosomal_mL59_dom"/>
</dbReference>
<name>A0A8S1IMT8_9CHLO</name>
<proteinExistence type="predicted"/>
<dbReference type="Pfam" id="PF18126">
    <property type="entry name" value="Mitoc_mL59"/>
    <property type="match status" value="1"/>
</dbReference>
<dbReference type="InterPro" id="IPR043035">
    <property type="entry name" value="Ribosomal_mL64_sf"/>
</dbReference>
<comment type="caution">
    <text evidence="2">The sequence shown here is derived from an EMBL/GenBank/DDBJ whole genome shotgun (WGS) entry which is preliminary data.</text>
</comment>
<sequence length="128" mass="14966">MSTTSAARVLEKLGEAALKRFRVDGKWKKAPLSARQIAKLRKECLLLGGEWPYEHVWPGTKKPVSQKKPKGHKWEAEKVERQKKIEENMKQMPKRIAEYKESLKLKNVSLLDQLTLMPKQIRQKYRGK</sequence>